<dbReference type="Gene3D" id="3.30.565.10">
    <property type="entry name" value="Histidine kinase-like ATPase, C-terminal domain"/>
    <property type="match status" value="1"/>
</dbReference>
<keyword evidence="3" id="KW-0067">ATP-binding</keyword>
<evidence type="ECO:0000259" key="2">
    <source>
        <dbReference type="Pfam" id="PF13581"/>
    </source>
</evidence>
<reference evidence="3" key="1">
    <citation type="submission" date="2022-11" db="EMBL/GenBank/DDBJ databases">
        <authorList>
            <person name="Somphong A."/>
            <person name="Phongsopitanun W."/>
        </authorList>
    </citation>
    <scope>NUCLEOTIDE SEQUENCE</scope>
    <source>
        <strain evidence="3">Pm04-4</strain>
    </source>
</reference>
<name>A0ABT4BGW2_9ACTN</name>
<dbReference type="GO" id="GO:0005524">
    <property type="term" value="F:ATP binding"/>
    <property type="evidence" value="ECO:0007669"/>
    <property type="project" value="UniProtKB-KW"/>
</dbReference>
<comment type="caution">
    <text evidence="3">The sequence shown here is derived from an EMBL/GenBank/DDBJ whole genome shotgun (WGS) entry which is preliminary data.</text>
</comment>
<dbReference type="SUPFAM" id="SSF55874">
    <property type="entry name" value="ATPase domain of HSP90 chaperone/DNA topoisomerase II/histidine kinase"/>
    <property type="match status" value="1"/>
</dbReference>
<feature type="domain" description="Histidine kinase/HSP90-like ATPase" evidence="2">
    <location>
        <begin position="49"/>
        <end position="137"/>
    </location>
</feature>
<protein>
    <submittedName>
        <fullName evidence="3">ATP-binding protein</fullName>
    </submittedName>
</protein>
<dbReference type="PANTHER" id="PTHR35526:SF3">
    <property type="entry name" value="ANTI-SIGMA-F FACTOR RSBW"/>
    <property type="match status" value="1"/>
</dbReference>
<dbReference type="PANTHER" id="PTHR35526">
    <property type="entry name" value="ANTI-SIGMA-F FACTOR RSBW-RELATED"/>
    <property type="match status" value="1"/>
</dbReference>
<evidence type="ECO:0000313" key="3">
    <source>
        <dbReference type="EMBL" id="MCY1145712.1"/>
    </source>
</evidence>
<evidence type="ECO:0000313" key="4">
    <source>
        <dbReference type="Proteomes" id="UP001151002"/>
    </source>
</evidence>
<dbReference type="Proteomes" id="UP001151002">
    <property type="component" value="Unassembled WGS sequence"/>
</dbReference>
<keyword evidence="4" id="KW-1185">Reference proteome</keyword>
<dbReference type="EMBL" id="JAPNTZ010000031">
    <property type="protein sequence ID" value="MCY1145712.1"/>
    <property type="molecule type" value="Genomic_DNA"/>
</dbReference>
<dbReference type="CDD" id="cd16936">
    <property type="entry name" value="HATPase_RsbW-like"/>
    <property type="match status" value="1"/>
</dbReference>
<gene>
    <name evidence="3" type="ORF">OWR29_47580</name>
</gene>
<sequence length="169" mass="18933">MASLRFTPAPVAEAIRHWVVADYTHLGPLRASLCEAIDAQVPMAGPERDDLVERMTIVVTELATNALRHGRSTVPVQLSRSPVALVLDVADDAFAAAPQIHDAGSLEAGGRGLHITHELASDMGWYVEQDQKHVWVQFRLPRLVRRRQTPRIPVFDLKSFLRRVRRLGY</sequence>
<dbReference type="RefSeq" id="WP_267570328.1">
    <property type="nucleotide sequence ID" value="NZ_JAPNTZ010000031.1"/>
</dbReference>
<evidence type="ECO:0000256" key="1">
    <source>
        <dbReference type="ARBA" id="ARBA00022527"/>
    </source>
</evidence>
<dbReference type="InterPro" id="IPR003594">
    <property type="entry name" value="HATPase_dom"/>
</dbReference>
<keyword evidence="1" id="KW-0723">Serine/threonine-protein kinase</keyword>
<keyword evidence="1" id="KW-0418">Kinase</keyword>
<dbReference type="InterPro" id="IPR050267">
    <property type="entry name" value="Anti-sigma-factor_SerPK"/>
</dbReference>
<dbReference type="InterPro" id="IPR036890">
    <property type="entry name" value="HATPase_C_sf"/>
</dbReference>
<organism evidence="3 4">
    <name type="scientific">Paractinoplanes pyxinae</name>
    <dbReference type="NCBI Taxonomy" id="2997416"/>
    <lineage>
        <taxon>Bacteria</taxon>
        <taxon>Bacillati</taxon>
        <taxon>Actinomycetota</taxon>
        <taxon>Actinomycetes</taxon>
        <taxon>Micromonosporales</taxon>
        <taxon>Micromonosporaceae</taxon>
        <taxon>Paractinoplanes</taxon>
    </lineage>
</organism>
<dbReference type="Pfam" id="PF13581">
    <property type="entry name" value="HATPase_c_2"/>
    <property type="match status" value="1"/>
</dbReference>
<keyword evidence="1" id="KW-0808">Transferase</keyword>
<proteinExistence type="predicted"/>
<accession>A0ABT4BGW2</accession>
<keyword evidence="3" id="KW-0547">Nucleotide-binding</keyword>